<dbReference type="WormBase" id="Bm8829">
    <property type="protein sequence ID" value="BM37441"/>
    <property type="gene ID" value="WBGene00229090"/>
</dbReference>
<reference evidence="2" key="3">
    <citation type="submission" date="2019-04" db="EMBL/GenBank/DDBJ databases">
        <authorList>
            <person name="Howe K."/>
            <person name="Paulini M."/>
            <person name="Williams G."/>
        </authorList>
    </citation>
    <scope>NUCLEOTIDE SEQUENCE [LARGE SCALE GENOMIC DNA]</scope>
    <source>
        <strain evidence="2">FR3</strain>
    </source>
</reference>
<dbReference type="AlphaFoldDB" id="A0A0K0JX68"/>
<evidence type="ECO:0000313" key="1">
    <source>
        <dbReference type="EMBL" id="CRZ22868.1"/>
    </source>
</evidence>
<evidence type="ECO:0000313" key="3">
    <source>
        <dbReference type="Proteomes" id="UP000006672"/>
    </source>
</evidence>
<gene>
    <name evidence="1 4 5" type="ORF">Bm8829</name>
    <name evidence="2" type="ORF">BM_BM8829</name>
    <name evidence="1" type="ORF">BM_Bm8829</name>
</gene>
<protein>
    <submittedName>
        <fullName evidence="1 4">Bm8829</fullName>
    </submittedName>
</protein>
<dbReference type="OrthoDB" id="5796535at2759"/>
<dbReference type="OMA" id="DFEMEYG"/>
<accession>A0A4E9EPK3</accession>
<dbReference type="RefSeq" id="XP_042929271.1">
    <property type="nucleotide sequence ID" value="XM_043073337.1"/>
</dbReference>
<evidence type="ECO:0000313" key="4">
    <source>
        <dbReference type="WBParaSite" id="Bm8829.1"/>
    </source>
</evidence>
<proteinExistence type="predicted"/>
<reference evidence="1" key="2">
    <citation type="submission" date="2012-12" db="EMBL/GenBank/DDBJ databases">
        <authorList>
            <person name="Gao Y.W."/>
            <person name="Fan S.T."/>
            <person name="Sun H.T."/>
            <person name="Wang Z."/>
            <person name="Gao X.L."/>
            <person name="Li Y.G."/>
            <person name="Wang T.C."/>
            <person name="Zhang K."/>
            <person name="Xu W.W."/>
            <person name="Yu Z.J."/>
            <person name="Xia X.Z."/>
        </authorList>
    </citation>
    <scope>NUCLEOTIDE SEQUENCE</scope>
    <source>
        <strain evidence="1">FR3</strain>
    </source>
</reference>
<dbReference type="CTD" id="6098068"/>
<evidence type="ECO:0000313" key="2">
    <source>
        <dbReference type="EMBL" id="VIO86123.1"/>
    </source>
</evidence>
<organism evidence="1">
    <name type="scientific">Brugia malayi</name>
    <name type="common">Filarial nematode worm</name>
    <dbReference type="NCBI Taxonomy" id="6279"/>
    <lineage>
        <taxon>Eukaryota</taxon>
        <taxon>Metazoa</taxon>
        <taxon>Ecdysozoa</taxon>
        <taxon>Nematoda</taxon>
        <taxon>Chromadorea</taxon>
        <taxon>Rhabditida</taxon>
        <taxon>Spirurina</taxon>
        <taxon>Spiruromorpha</taxon>
        <taxon>Filarioidea</taxon>
        <taxon>Onchocercidae</taxon>
        <taxon>Brugia</taxon>
    </lineage>
</organism>
<dbReference type="Proteomes" id="UP000006672">
    <property type="component" value="Unassembled WGS sequence"/>
</dbReference>
<sequence length="249" mass="28556">MFNGLEDQFKKSGSRYQFNIDRIAEKYCNASNSREMAVEALQRDFGDACISSPVVELKNKNNRTVCESLNEDFEMEYGKRMCLGDDVNTRRSVPVGRRKSDMERGGKFAAIEEYLSNVSKRSTIANMVTDSVEEQPYYSQTKSLREDGLINNGFIDVITSPVKEGAVEIRMNNELTMPTLENNVPSLPSSSNRFTIAENETFLNAWFRNAESHKISTNFTEDHNLRQRAMLNAQRNAYFNHDYMNMTDQ</sequence>
<dbReference type="KEGG" id="bmy:BM_BM8829"/>
<dbReference type="GeneID" id="6098068"/>
<name>A0A0K0JX68_BRUMA</name>
<evidence type="ECO:0000313" key="5">
    <source>
        <dbReference type="WormBase" id="Bm8829"/>
    </source>
</evidence>
<reference evidence="1 3" key="1">
    <citation type="journal article" date="2007" name="Science">
        <title>Draft genome of the filarial nematode parasite Brugia malayi.</title>
        <authorList>
            <person name="Ghedin E."/>
            <person name="Wang S."/>
            <person name="Spiro D."/>
            <person name="Caler E."/>
            <person name="Zhao Q."/>
            <person name="Crabtree J."/>
            <person name="Allen J.E."/>
            <person name="Delcher A.L."/>
            <person name="Guiliano D.B."/>
            <person name="Miranda-Saavedra D."/>
            <person name="Angiuoli S.V."/>
            <person name="Creasy T."/>
            <person name="Amedeo P."/>
            <person name="Haas B."/>
            <person name="El-Sayed N.M."/>
            <person name="Wortman J.R."/>
            <person name="Feldblyum T."/>
            <person name="Tallon L."/>
            <person name="Schatz M."/>
            <person name="Shumway M."/>
            <person name="Koo H."/>
            <person name="Salzberg S.L."/>
            <person name="Schobel S."/>
            <person name="Pertea M."/>
            <person name="Pop M."/>
            <person name="White O."/>
            <person name="Barton G.J."/>
            <person name="Carlow C.K."/>
            <person name="Crawford M.J."/>
            <person name="Daub J."/>
            <person name="Dimmic M.W."/>
            <person name="Estes C.F."/>
            <person name="Foster J.M."/>
            <person name="Ganatra M."/>
            <person name="Gregory W.F."/>
            <person name="Johnson N.M."/>
            <person name="Jin J."/>
            <person name="Komuniecki R."/>
            <person name="Korf I."/>
            <person name="Kumar S."/>
            <person name="Laney S."/>
            <person name="Li B.W."/>
            <person name="Li W."/>
            <person name="Lindblom T.H."/>
            <person name="Lustigman S."/>
            <person name="Ma D."/>
            <person name="Maina C.V."/>
            <person name="Martin D.M."/>
            <person name="McCarter J.P."/>
            <person name="McReynolds L."/>
            <person name="Mitreva M."/>
            <person name="Nutman T.B."/>
            <person name="Parkinson J."/>
            <person name="Peregrin-Alvarez J.M."/>
            <person name="Poole C."/>
            <person name="Ren Q."/>
            <person name="Saunders L."/>
            <person name="Sluder A.E."/>
            <person name="Smith K."/>
            <person name="Stanke M."/>
            <person name="Unnasch T.R."/>
            <person name="Ware J."/>
            <person name="Wei A.D."/>
            <person name="Weil G."/>
            <person name="Williams D.J."/>
            <person name="Zhang Y."/>
            <person name="Williams S.A."/>
            <person name="Fraser-Liggett C."/>
            <person name="Slatko B."/>
            <person name="Blaxter M.L."/>
            <person name="Scott A.L."/>
        </authorList>
    </citation>
    <scope>NUCLEOTIDE SEQUENCE</scope>
    <source>
        <strain evidence="1 3">FR3</strain>
    </source>
</reference>
<dbReference type="EMBL" id="LN856707">
    <property type="protein sequence ID" value="CRZ22868.1"/>
    <property type="molecule type" value="Genomic_DNA"/>
</dbReference>
<reference evidence="4" key="4">
    <citation type="submission" date="2019-12" db="UniProtKB">
        <authorList>
            <consortium name="WormBaseParasite"/>
        </authorList>
    </citation>
    <scope>IDENTIFICATION</scope>
</reference>
<accession>A0A0K0JX68</accession>
<keyword evidence="3" id="KW-1185">Reference proteome</keyword>
<dbReference type="EMBL" id="CAAKNF010000196">
    <property type="protein sequence ID" value="VIO86123.1"/>
    <property type="molecule type" value="Genomic_DNA"/>
</dbReference>
<dbReference type="WBParaSite" id="Bm8829.1">
    <property type="protein sequence ID" value="Bm8829.1"/>
    <property type="gene ID" value="WBGene00229090"/>
</dbReference>